<dbReference type="InterPro" id="IPR002942">
    <property type="entry name" value="S4_RNA-bd"/>
</dbReference>
<dbReference type="HOGENOM" id="CLU_024003_0_3_6"/>
<dbReference type="KEGG" id="baj:BCTU_077"/>
<dbReference type="FunFam" id="1.10.240.10:FF:000001">
    <property type="entry name" value="Tyrosine--tRNA ligase"/>
    <property type="match status" value="1"/>
</dbReference>
<evidence type="ECO:0000256" key="2">
    <source>
        <dbReference type="ARBA" id="ARBA00022741"/>
    </source>
</evidence>
<keyword evidence="6 8" id="KW-0030">Aminoacyl-tRNA synthetase</keyword>
<reference evidence="11 12" key="1">
    <citation type="journal article" date="2011" name="Appl. Environ. Microbiol.">
        <title>The genome of Buchnera aphidicola from the aphid Cinara tujafilina provides new clues about the evolutionary history of metabolic losses in bacterial endosymbionts.</title>
        <authorList>
            <person name="Lamelas A."/>
            <person name="Gosalbes M.J."/>
            <person name="Moya A."/>
            <person name="Latorre A."/>
        </authorList>
    </citation>
    <scope>NUCLEOTIDE SEQUENCE [LARGE SCALE GENOMIC DNA]</scope>
    <source>
        <strain evidence="12">Cinara tujafilina</strain>
    </source>
</reference>
<dbReference type="eggNOG" id="COG0162">
    <property type="taxonomic scope" value="Bacteria"/>
</dbReference>
<evidence type="ECO:0000256" key="3">
    <source>
        <dbReference type="ARBA" id="ARBA00022840"/>
    </source>
</evidence>
<dbReference type="Gene3D" id="3.10.290.10">
    <property type="entry name" value="RNA-binding S4 domain"/>
    <property type="match status" value="1"/>
</dbReference>
<keyword evidence="1 8" id="KW-0436">Ligase</keyword>
<feature type="binding site" evidence="8">
    <location>
        <position position="38"/>
    </location>
    <ligand>
        <name>L-tyrosine</name>
        <dbReference type="ChEBI" id="CHEBI:58315"/>
    </ligand>
</feature>
<feature type="short sequence motif" description="'KMSKS' region" evidence="8">
    <location>
        <begin position="237"/>
        <end position="241"/>
    </location>
</feature>
<dbReference type="PRINTS" id="PR01040">
    <property type="entry name" value="TRNASYNTHTYR"/>
</dbReference>
<dbReference type="SUPFAM" id="SSF52374">
    <property type="entry name" value="Nucleotidylyl transferase"/>
    <property type="match status" value="1"/>
</dbReference>
<proteinExistence type="inferred from homology"/>
<accession>F7WZ18</accession>
<comment type="similarity">
    <text evidence="8">Belongs to the class-I aminoacyl-tRNA synthetase family. TyrS type 1 subfamily.</text>
</comment>
<comment type="catalytic activity">
    <reaction evidence="7 8">
        <text>tRNA(Tyr) + L-tyrosine + ATP = L-tyrosyl-tRNA(Tyr) + AMP + diphosphate + H(+)</text>
        <dbReference type="Rhea" id="RHEA:10220"/>
        <dbReference type="Rhea" id="RHEA-COMP:9706"/>
        <dbReference type="Rhea" id="RHEA-COMP:9707"/>
        <dbReference type="ChEBI" id="CHEBI:15378"/>
        <dbReference type="ChEBI" id="CHEBI:30616"/>
        <dbReference type="ChEBI" id="CHEBI:33019"/>
        <dbReference type="ChEBI" id="CHEBI:58315"/>
        <dbReference type="ChEBI" id="CHEBI:78442"/>
        <dbReference type="ChEBI" id="CHEBI:78536"/>
        <dbReference type="ChEBI" id="CHEBI:456215"/>
        <dbReference type="EC" id="6.1.1.1"/>
    </reaction>
</comment>
<evidence type="ECO:0000256" key="1">
    <source>
        <dbReference type="ARBA" id="ARBA00022598"/>
    </source>
</evidence>
<feature type="domain" description="RNA-binding S4" evidence="10">
    <location>
        <begin position="360"/>
        <end position="418"/>
    </location>
</feature>
<dbReference type="NCBIfam" id="TIGR00234">
    <property type="entry name" value="tyrS"/>
    <property type="match status" value="1"/>
</dbReference>
<dbReference type="STRING" id="261317.BCTU_077"/>
<dbReference type="SMART" id="SM00363">
    <property type="entry name" value="S4"/>
    <property type="match status" value="1"/>
</dbReference>
<dbReference type="PROSITE" id="PS50889">
    <property type="entry name" value="S4"/>
    <property type="match status" value="1"/>
</dbReference>
<comment type="subunit">
    <text evidence="8">Homodimer.</text>
</comment>
<dbReference type="SUPFAM" id="SSF55174">
    <property type="entry name" value="Alpha-L RNA-binding motif"/>
    <property type="match status" value="1"/>
</dbReference>
<comment type="function">
    <text evidence="8">Catalyzes the attachment of tyrosine to tRNA(Tyr) in a two-step reaction: tyrosine is first activated by ATP to form Tyr-AMP and then transferred to the acceptor end of tRNA(Tyr).</text>
</comment>
<name>F7WZ18_9GAMM</name>
<evidence type="ECO:0000259" key="10">
    <source>
        <dbReference type="SMART" id="SM00363"/>
    </source>
</evidence>
<keyword evidence="8" id="KW-0963">Cytoplasm</keyword>
<comment type="subcellular location">
    <subcellularLocation>
        <location evidence="8">Cytoplasm</location>
    </subcellularLocation>
</comment>
<dbReference type="PANTHER" id="PTHR11766">
    <property type="entry name" value="TYROSYL-TRNA SYNTHETASE"/>
    <property type="match status" value="1"/>
</dbReference>
<sequence>MNNDSHILYILKRRGLIFQISDFIKLSDLIVKKKISIYCGFDPTADSLHVGHLLPIVCLRFFQKCGFFPYILLGGATCMVGDPSFKKYERKRFSLDEIIYNQERIKKQLLFFFRRHDNIKNNIFFCDNYTWFKNISILDFLKNIGQYFSINSMIHKESVKNRLLNIKNGISFTEFSYTLLQAYDFSYLFKKYGVMLQIGGSDQWGNIIAGIHLIKKLYKYQVYGLTIPLFTKTNGDKFGKTETDTVWLDPQKTSPYKFYQFWVNISDDKVNSALKLFTFLNDNQINFSTCDNNFVKNITYKKKLLADTLTRFVHGKKNLFAVKRIIDCLFGRKLIQEIQEDDFTQLLKDGIPHIICNNPVNLSHILLISKLSSSLSQSRRMIASGGIYVNNILKKTQDYIFQKNDYIFGKYTLIRKGKKNFMLIYWKF</sequence>
<dbReference type="HAMAP" id="MF_02006">
    <property type="entry name" value="Tyr_tRNA_synth_type1"/>
    <property type="match status" value="1"/>
</dbReference>
<feature type="binding site" evidence="8">
    <location>
        <position position="240"/>
    </location>
    <ligand>
        <name>ATP</name>
        <dbReference type="ChEBI" id="CHEBI:30616"/>
    </ligand>
</feature>
<gene>
    <name evidence="8 11" type="primary">tyrS</name>
    <name evidence="11" type="ORF">BCTU_077</name>
</gene>
<organism evidence="11 12">
    <name type="scientific">Buchnera aphidicola</name>
    <name type="common">Cinara tujafilina</name>
    <dbReference type="NCBI Taxonomy" id="261317"/>
    <lineage>
        <taxon>Bacteria</taxon>
        <taxon>Pseudomonadati</taxon>
        <taxon>Pseudomonadota</taxon>
        <taxon>Gammaproteobacteria</taxon>
        <taxon>Enterobacterales</taxon>
        <taxon>Erwiniaceae</taxon>
        <taxon>Buchnera</taxon>
    </lineage>
</organism>
<dbReference type="GO" id="GO:0003723">
    <property type="term" value="F:RNA binding"/>
    <property type="evidence" value="ECO:0007669"/>
    <property type="project" value="UniProtKB-KW"/>
</dbReference>
<dbReference type="Proteomes" id="UP000006811">
    <property type="component" value="Chromosome"/>
</dbReference>
<dbReference type="AlphaFoldDB" id="F7WZ18"/>
<dbReference type="PANTHER" id="PTHR11766:SF0">
    <property type="entry name" value="TYROSINE--TRNA LIGASE, MITOCHONDRIAL"/>
    <property type="match status" value="1"/>
</dbReference>
<evidence type="ECO:0000313" key="12">
    <source>
        <dbReference type="Proteomes" id="UP000006811"/>
    </source>
</evidence>
<dbReference type="InterPro" id="IPR002305">
    <property type="entry name" value="aa-tRNA-synth_Ic"/>
</dbReference>
<dbReference type="GO" id="GO:0005524">
    <property type="term" value="F:ATP binding"/>
    <property type="evidence" value="ECO:0007669"/>
    <property type="project" value="UniProtKB-UniRule"/>
</dbReference>
<dbReference type="InterPro" id="IPR001412">
    <property type="entry name" value="aa-tRNA-synth_I_CS"/>
</dbReference>
<evidence type="ECO:0000256" key="9">
    <source>
        <dbReference type="PROSITE-ProRule" id="PRU00182"/>
    </source>
</evidence>
<dbReference type="GO" id="GO:0004831">
    <property type="term" value="F:tyrosine-tRNA ligase activity"/>
    <property type="evidence" value="ECO:0007669"/>
    <property type="project" value="UniProtKB-UniRule"/>
</dbReference>
<dbReference type="InterPro" id="IPR002307">
    <property type="entry name" value="Tyr-tRNA-ligase"/>
</dbReference>
<dbReference type="CDD" id="cd00805">
    <property type="entry name" value="TyrRS_core"/>
    <property type="match status" value="1"/>
</dbReference>
<dbReference type="PROSITE" id="PS00178">
    <property type="entry name" value="AA_TRNA_LIGASE_I"/>
    <property type="match status" value="1"/>
</dbReference>
<dbReference type="InterPro" id="IPR036986">
    <property type="entry name" value="S4_RNA-bd_sf"/>
</dbReference>
<keyword evidence="2 8" id="KW-0547">Nucleotide-binding</keyword>
<protein>
    <recommendedName>
        <fullName evidence="8">Tyrosine--tRNA ligase</fullName>
        <ecNumber evidence="8">6.1.1.1</ecNumber>
    </recommendedName>
    <alternativeName>
        <fullName evidence="8">Tyrosyl-tRNA synthetase</fullName>
        <shortName evidence="8">TyrRS</shortName>
    </alternativeName>
</protein>
<keyword evidence="12" id="KW-1185">Reference proteome</keyword>
<dbReference type="EMBL" id="CP001817">
    <property type="protein sequence ID" value="AEH39668.1"/>
    <property type="molecule type" value="Genomic_DNA"/>
</dbReference>
<dbReference type="GO" id="GO:0005829">
    <property type="term" value="C:cytosol"/>
    <property type="evidence" value="ECO:0007669"/>
    <property type="project" value="TreeGrafter"/>
</dbReference>
<dbReference type="OrthoDB" id="9804243at2"/>
<evidence type="ECO:0000256" key="4">
    <source>
        <dbReference type="ARBA" id="ARBA00022884"/>
    </source>
</evidence>
<evidence type="ECO:0000256" key="5">
    <source>
        <dbReference type="ARBA" id="ARBA00022917"/>
    </source>
</evidence>
<dbReference type="Gene3D" id="1.10.240.10">
    <property type="entry name" value="Tyrosyl-Transfer RNA Synthetase"/>
    <property type="match status" value="1"/>
</dbReference>
<dbReference type="Pfam" id="PF00579">
    <property type="entry name" value="tRNA-synt_1b"/>
    <property type="match status" value="1"/>
</dbReference>
<dbReference type="InterPro" id="IPR024088">
    <property type="entry name" value="Tyr-tRNA-ligase_bac-type"/>
</dbReference>
<evidence type="ECO:0000256" key="7">
    <source>
        <dbReference type="ARBA" id="ARBA00048248"/>
    </source>
</evidence>
<dbReference type="InterPro" id="IPR014729">
    <property type="entry name" value="Rossmann-like_a/b/a_fold"/>
</dbReference>
<keyword evidence="5 8" id="KW-0648">Protein biosynthesis</keyword>
<dbReference type="GO" id="GO:0006437">
    <property type="term" value="P:tyrosyl-tRNA aminoacylation"/>
    <property type="evidence" value="ECO:0007669"/>
    <property type="project" value="UniProtKB-UniRule"/>
</dbReference>
<dbReference type="Pfam" id="PF22421">
    <property type="entry name" value="SYY_C-terminal"/>
    <property type="match status" value="1"/>
</dbReference>
<evidence type="ECO:0000256" key="6">
    <source>
        <dbReference type="ARBA" id="ARBA00023146"/>
    </source>
</evidence>
<evidence type="ECO:0000256" key="8">
    <source>
        <dbReference type="HAMAP-Rule" id="MF_02006"/>
    </source>
</evidence>
<evidence type="ECO:0000313" key="11">
    <source>
        <dbReference type="EMBL" id="AEH39668.1"/>
    </source>
</evidence>
<keyword evidence="3 8" id="KW-0067">ATP-binding</keyword>
<feature type="short sequence motif" description="'HIGH' region" evidence="8">
    <location>
        <begin position="43"/>
        <end position="52"/>
    </location>
</feature>
<feature type="binding site" evidence="8">
    <location>
        <position position="177"/>
    </location>
    <ligand>
        <name>L-tyrosine</name>
        <dbReference type="ChEBI" id="CHEBI:58315"/>
    </ligand>
</feature>
<keyword evidence="4 9" id="KW-0694">RNA-binding</keyword>
<feature type="binding site" evidence="8">
    <location>
        <position position="181"/>
    </location>
    <ligand>
        <name>L-tyrosine</name>
        <dbReference type="ChEBI" id="CHEBI:58315"/>
    </ligand>
</feature>
<dbReference type="EC" id="6.1.1.1" evidence="8"/>
<dbReference type="InterPro" id="IPR054608">
    <property type="entry name" value="SYY-like_C"/>
</dbReference>
<dbReference type="Gene3D" id="3.40.50.620">
    <property type="entry name" value="HUPs"/>
    <property type="match status" value="1"/>
</dbReference>
<dbReference type="InterPro" id="IPR024107">
    <property type="entry name" value="Tyr-tRNA-ligase_bac_1"/>
</dbReference>